<dbReference type="EMBL" id="CAKOFQ010007499">
    <property type="protein sequence ID" value="CAH2002591.1"/>
    <property type="molecule type" value="Genomic_DNA"/>
</dbReference>
<evidence type="ECO:0000313" key="1">
    <source>
        <dbReference type="EMBL" id="CAH2002591.1"/>
    </source>
</evidence>
<protein>
    <submittedName>
        <fullName evidence="1">Uncharacterized protein</fullName>
    </submittedName>
</protein>
<name>A0A9P0LYZ7_ACAOB</name>
<accession>A0A9P0LYZ7</accession>
<organism evidence="1 2">
    <name type="scientific">Acanthoscelides obtectus</name>
    <name type="common">Bean weevil</name>
    <name type="synonym">Bruchus obtectus</name>
    <dbReference type="NCBI Taxonomy" id="200917"/>
    <lineage>
        <taxon>Eukaryota</taxon>
        <taxon>Metazoa</taxon>
        <taxon>Ecdysozoa</taxon>
        <taxon>Arthropoda</taxon>
        <taxon>Hexapoda</taxon>
        <taxon>Insecta</taxon>
        <taxon>Pterygota</taxon>
        <taxon>Neoptera</taxon>
        <taxon>Endopterygota</taxon>
        <taxon>Coleoptera</taxon>
        <taxon>Polyphaga</taxon>
        <taxon>Cucujiformia</taxon>
        <taxon>Chrysomeloidea</taxon>
        <taxon>Chrysomelidae</taxon>
        <taxon>Bruchinae</taxon>
        <taxon>Bruchini</taxon>
        <taxon>Acanthoscelides</taxon>
    </lineage>
</organism>
<evidence type="ECO:0000313" key="2">
    <source>
        <dbReference type="Proteomes" id="UP001152888"/>
    </source>
</evidence>
<comment type="caution">
    <text evidence="1">The sequence shown here is derived from an EMBL/GenBank/DDBJ whole genome shotgun (WGS) entry which is preliminary data.</text>
</comment>
<sequence>MYRHLPAPVPLLSFHFQVTFGLRNIIGKINKRSSHMSA</sequence>
<proteinExistence type="predicted"/>
<keyword evidence="2" id="KW-1185">Reference proteome</keyword>
<dbReference type="Proteomes" id="UP001152888">
    <property type="component" value="Unassembled WGS sequence"/>
</dbReference>
<dbReference type="AlphaFoldDB" id="A0A9P0LYZ7"/>
<gene>
    <name evidence="1" type="ORF">ACAOBT_LOCUS26861</name>
</gene>
<reference evidence="1" key="1">
    <citation type="submission" date="2022-03" db="EMBL/GenBank/DDBJ databases">
        <authorList>
            <person name="Sayadi A."/>
        </authorList>
    </citation>
    <scope>NUCLEOTIDE SEQUENCE</scope>
</reference>